<evidence type="ECO:0000313" key="1">
    <source>
        <dbReference type="EMBL" id="MPC48360.1"/>
    </source>
</evidence>
<reference evidence="1 2" key="1">
    <citation type="submission" date="2019-05" db="EMBL/GenBank/DDBJ databases">
        <title>Another draft genome of Portunus trituberculatus and its Hox gene families provides insights of decapod evolution.</title>
        <authorList>
            <person name="Jeong J.-H."/>
            <person name="Song I."/>
            <person name="Kim S."/>
            <person name="Choi T."/>
            <person name="Kim D."/>
            <person name="Ryu S."/>
            <person name="Kim W."/>
        </authorList>
    </citation>
    <scope>NUCLEOTIDE SEQUENCE [LARGE SCALE GENOMIC DNA]</scope>
    <source>
        <tissue evidence="1">Muscle</tissue>
    </source>
</reference>
<evidence type="ECO:0000313" key="2">
    <source>
        <dbReference type="Proteomes" id="UP000324222"/>
    </source>
</evidence>
<dbReference type="EMBL" id="VSRR010008245">
    <property type="protein sequence ID" value="MPC48360.1"/>
    <property type="molecule type" value="Genomic_DNA"/>
</dbReference>
<keyword evidence="2" id="KW-1185">Reference proteome</keyword>
<name>A0A5B7FKY9_PORTR</name>
<organism evidence="1 2">
    <name type="scientific">Portunus trituberculatus</name>
    <name type="common">Swimming crab</name>
    <name type="synonym">Neptunus trituberculatus</name>
    <dbReference type="NCBI Taxonomy" id="210409"/>
    <lineage>
        <taxon>Eukaryota</taxon>
        <taxon>Metazoa</taxon>
        <taxon>Ecdysozoa</taxon>
        <taxon>Arthropoda</taxon>
        <taxon>Crustacea</taxon>
        <taxon>Multicrustacea</taxon>
        <taxon>Malacostraca</taxon>
        <taxon>Eumalacostraca</taxon>
        <taxon>Eucarida</taxon>
        <taxon>Decapoda</taxon>
        <taxon>Pleocyemata</taxon>
        <taxon>Brachyura</taxon>
        <taxon>Eubrachyura</taxon>
        <taxon>Portunoidea</taxon>
        <taxon>Portunidae</taxon>
        <taxon>Portuninae</taxon>
        <taxon>Portunus</taxon>
    </lineage>
</organism>
<protein>
    <submittedName>
        <fullName evidence="1">Uncharacterized protein</fullName>
    </submittedName>
</protein>
<proteinExistence type="predicted"/>
<sequence length="63" mass="7216">MTGGSEGPVLWLLPTRNATRIFQPAGVIVATALPCLASQTPRYFSTHRAAHRTYWHRRQRQQR</sequence>
<accession>A0A5B7FKY9</accession>
<dbReference type="Proteomes" id="UP000324222">
    <property type="component" value="Unassembled WGS sequence"/>
</dbReference>
<gene>
    <name evidence="1" type="ORF">E2C01_042130</name>
</gene>
<dbReference type="AlphaFoldDB" id="A0A5B7FKY9"/>
<comment type="caution">
    <text evidence="1">The sequence shown here is derived from an EMBL/GenBank/DDBJ whole genome shotgun (WGS) entry which is preliminary data.</text>
</comment>